<evidence type="ECO:0000256" key="2">
    <source>
        <dbReference type="ARBA" id="ARBA00023015"/>
    </source>
</evidence>
<dbReference type="SUPFAM" id="SSF46785">
    <property type="entry name" value="Winged helix' DNA-binding domain"/>
    <property type="match status" value="1"/>
</dbReference>
<evidence type="ECO:0000256" key="4">
    <source>
        <dbReference type="ARBA" id="ARBA00023163"/>
    </source>
</evidence>
<proteinExistence type="inferred from homology"/>
<dbReference type="InterPro" id="IPR029057">
    <property type="entry name" value="PRTase-like"/>
</dbReference>
<organism evidence="8 9">
    <name type="scientific">Holzapfeliella floricola DSM 23037 = JCM 16512</name>
    <dbReference type="NCBI Taxonomy" id="1423744"/>
    <lineage>
        <taxon>Bacteria</taxon>
        <taxon>Bacillati</taxon>
        <taxon>Bacillota</taxon>
        <taxon>Bacilli</taxon>
        <taxon>Lactobacillales</taxon>
        <taxon>Lactobacillaceae</taxon>
        <taxon>Holzapfeliella</taxon>
    </lineage>
</organism>
<dbReference type="OrthoDB" id="4213751at2"/>
<dbReference type="Proteomes" id="UP000051378">
    <property type="component" value="Unassembled WGS sequence"/>
</dbReference>
<keyword evidence="9" id="KW-1185">Reference proteome</keyword>
<dbReference type="GO" id="GO:0045892">
    <property type="term" value="P:negative regulation of DNA-templated transcription"/>
    <property type="evidence" value="ECO:0007669"/>
    <property type="project" value="InterPro"/>
</dbReference>
<dbReference type="InterPro" id="IPR036390">
    <property type="entry name" value="WH_DNA-bd_sf"/>
</dbReference>
<name>A0A0R2DJS3_9LACO</name>
<keyword evidence="4" id="KW-0804">Transcription</keyword>
<dbReference type="Gene3D" id="3.40.50.2020">
    <property type="match status" value="1"/>
</dbReference>
<evidence type="ECO:0000256" key="3">
    <source>
        <dbReference type="ARBA" id="ARBA00023125"/>
    </source>
</evidence>
<evidence type="ECO:0000256" key="1">
    <source>
        <dbReference type="ARBA" id="ARBA00011738"/>
    </source>
</evidence>
<dbReference type="RefSeq" id="WP_056974623.1">
    <property type="nucleotide sequence ID" value="NZ_AYZL01000016.1"/>
</dbReference>
<evidence type="ECO:0000313" key="9">
    <source>
        <dbReference type="Proteomes" id="UP000051378"/>
    </source>
</evidence>
<dbReference type="InterPro" id="IPR000836">
    <property type="entry name" value="PRTase_dom"/>
</dbReference>
<sequence>MKRSERLIDMTQYLLSKPHTLISLPFFASKYDSAKSSISEDLSILRKTLATNQNGYLQTIAGAAGGVRYIPFMGRVDAINLVEELIKNVDDEDRILPGGFLYLSDIIGNPQLLQAIGKLTATHFAFSDIDVVMTVETKGAPIAAAVARFLNVPFVIVRRKPKITEGPTISVNYISSSGTRFEKMELAKRSLKPHSNVLIVDDFMKGGGTINGMVNLVNEFDANVSGISVLCEAKTSEKSVADYVSLLNLEEVDPVSKQIKVNPGNVIERTNFEVF</sequence>
<dbReference type="InterPro" id="IPR015265">
    <property type="entry name" value="PuR_N"/>
</dbReference>
<dbReference type="InterPro" id="IPR050118">
    <property type="entry name" value="Pur/Pyrimidine_PRTase"/>
</dbReference>
<dbReference type="SUPFAM" id="SSF53271">
    <property type="entry name" value="PRTase-like"/>
    <property type="match status" value="1"/>
</dbReference>
<comment type="caution">
    <text evidence="8">The sequence shown here is derived from an EMBL/GenBank/DDBJ whole genome shotgun (WGS) entry which is preliminary data.</text>
</comment>
<accession>A0A0R2DJS3</accession>
<comment type="similarity">
    <text evidence="5">Belongs to the purine/pyrimidine phosphoribosyltransferase family. PurR subfamily.</text>
</comment>
<dbReference type="EMBL" id="AYZL01000016">
    <property type="protein sequence ID" value="KRN04329.1"/>
    <property type="molecule type" value="Genomic_DNA"/>
</dbReference>
<dbReference type="GO" id="GO:0003677">
    <property type="term" value="F:DNA binding"/>
    <property type="evidence" value="ECO:0007669"/>
    <property type="project" value="UniProtKB-KW"/>
</dbReference>
<dbReference type="AlphaFoldDB" id="A0A0R2DJS3"/>
<dbReference type="STRING" id="1423744.FC86_GL000427"/>
<dbReference type="PANTHER" id="PTHR43864:SF2">
    <property type="entry name" value="PUR OPERON REPRESSOR"/>
    <property type="match status" value="1"/>
</dbReference>
<comment type="subunit">
    <text evidence="1">Homodimer.</text>
</comment>
<dbReference type="Pfam" id="PF09182">
    <property type="entry name" value="PuR_N"/>
    <property type="match status" value="1"/>
</dbReference>
<gene>
    <name evidence="8" type="ORF">FC86_GL000427</name>
</gene>
<dbReference type="InterPro" id="IPR036388">
    <property type="entry name" value="WH-like_DNA-bd_sf"/>
</dbReference>
<dbReference type="CDD" id="cd06223">
    <property type="entry name" value="PRTases_typeI"/>
    <property type="match status" value="1"/>
</dbReference>
<dbReference type="GO" id="GO:0045982">
    <property type="term" value="P:negative regulation of purine nucleobase metabolic process"/>
    <property type="evidence" value="ECO:0007669"/>
    <property type="project" value="InterPro"/>
</dbReference>
<dbReference type="PATRIC" id="fig|1423744.4.peg.438"/>
<evidence type="ECO:0000259" key="6">
    <source>
        <dbReference type="Pfam" id="PF00156"/>
    </source>
</evidence>
<evidence type="ECO:0000313" key="8">
    <source>
        <dbReference type="EMBL" id="KRN04329.1"/>
    </source>
</evidence>
<protein>
    <submittedName>
        <fullName evidence="8">Purine operon repressor</fullName>
    </submittedName>
</protein>
<dbReference type="NCBIfam" id="TIGR01743">
    <property type="entry name" value="purR_Bsub"/>
    <property type="match status" value="1"/>
</dbReference>
<dbReference type="Gene3D" id="1.10.10.10">
    <property type="entry name" value="Winged helix-like DNA-binding domain superfamily/Winged helix DNA-binding domain"/>
    <property type="match status" value="1"/>
</dbReference>
<keyword evidence="3" id="KW-0238">DNA-binding</keyword>
<feature type="domain" description="Phosphoribosyltransferase" evidence="6">
    <location>
        <begin position="109"/>
        <end position="248"/>
    </location>
</feature>
<keyword evidence="2" id="KW-0805">Transcription regulation</keyword>
<evidence type="ECO:0000259" key="7">
    <source>
        <dbReference type="Pfam" id="PF09182"/>
    </source>
</evidence>
<dbReference type="InterPro" id="IPR010078">
    <property type="entry name" value="PurR_Bsub"/>
</dbReference>
<feature type="domain" description="Bacterial purine repressor N-terminal" evidence="7">
    <location>
        <begin position="2"/>
        <end position="71"/>
    </location>
</feature>
<reference evidence="8 9" key="1">
    <citation type="journal article" date="2015" name="Genome Announc.">
        <title>Expanding the biotechnology potential of lactobacilli through comparative genomics of 213 strains and associated genera.</title>
        <authorList>
            <person name="Sun Z."/>
            <person name="Harris H.M."/>
            <person name="McCann A."/>
            <person name="Guo C."/>
            <person name="Argimon S."/>
            <person name="Zhang W."/>
            <person name="Yang X."/>
            <person name="Jeffery I.B."/>
            <person name="Cooney J.C."/>
            <person name="Kagawa T.F."/>
            <person name="Liu W."/>
            <person name="Song Y."/>
            <person name="Salvetti E."/>
            <person name="Wrobel A."/>
            <person name="Rasinkangas P."/>
            <person name="Parkhill J."/>
            <person name="Rea M.C."/>
            <person name="O'Sullivan O."/>
            <person name="Ritari J."/>
            <person name="Douillard F.P."/>
            <person name="Paul Ross R."/>
            <person name="Yang R."/>
            <person name="Briner A.E."/>
            <person name="Felis G.E."/>
            <person name="de Vos W.M."/>
            <person name="Barrangou R."/>
            <person name="Klaenhammer T.R."/>
            <person name="Caufield P.W."/>
            <person name="Cui Y."/>
            <person name="Zhang H."/>
            <person name="O'Toole P.W."/>
        </authorList>
    </citation>
    <scope>NUCLEOTIDE SEQUENCE [LARGE SCALE GENOMIC DNA]</scope>
    <source>
        <strain evidence="8 9">DSM 23037</strain>
    </source>
</reference>
<dbReference type="Pfam" id="PF00156">
    <property type="entry name" value="Pribosyltran"/>
    <property type="match status" value="1"/>
</dbReference>
<dbReference type="PANTHER" id="PTHR43864">
    <property type="entry name" value="HYPOXANTHINE/GUANINE PHOSPHORIBOSYLTRANSFERASE"/>
    <property type="match status" value="1"/>
</dbReference>
<evidence type="ECO:0000256" key="5">
    <source>
        <dbReference type="ARBA" id="ARBA00049656"/>
    </source>
</evidence>